<feature type="compositionally biased region" description="Low complexity" evidence="1">
    <location>
        <begin position="118"/>
        <end position="131"/>
    </location>
</feature>
<protein>
    <submittedName>
        <fullName evidence="2">Uncharacterized protein</fullName>
    </submittedName>
</protein>
<evidence type="ECO:0000313" key="2">
    <source>
        <dbReference type="EMBL" id="KAF2821763.1"/>
    </source>
</evidence>
<gene>
    <name evidence="2" type="ORF">CC86DRAFT_426265</name>
</gene>
<dbReference type="OrthoDB" id="3946545at2759"/>
<name>A0A6A6ZLW3_9PLEO</name>
<evidence type="ECO:0000313" key="3">
    <source>
        <dbReference type="Proteomes" id="UP000799424"/>
    </source>
</evidence>
<feature type="region of interest" description="Disordered" evidence="1">
    <location>
        <begin position="109"/>
        <end position="132"/>
    </location>
</feature>
<proteinExistence type="predicted"/>
<dbReference type="AlphaFoldDB" id="A0A6A6ZLW3"/>
<evidence type="ECO:0000256" key="1">
    <source>
        <dbReference type="SAM" id="MobiDB-lite"/>
    </source>
</evidence>
<reference evidence="2" key="1">
    <citation type="journal article" date="2020" name="Stud. Mycol.">
        <title>101 Dothideomycetes genomes: a test case for predicting lifestyles and emergence of pathogens.</title>
        <authorList>
            <person name="Haridas S."/>
            <person name="Albert R."/>
            <person name="Binder M."/>
            <person name="Bloem J."/>
            <person name="Labutti K."/>
            <person name="Salamov A."/>
            <person name="Andreopoulos B."/>
            <person name="Baker S."/>
            <person name="Barry K."/>
            <person name="Bills G."/>
            <person name="Bluhm B."/>
            <person name="Cannon C."/>
            <person name="Castanera R."/>
            <person name="Culley D."/>
            <person name="Daum C."/>
            <person name="Ezra D."/>
            <person name="Gonzalez J."/>
            <person name="Henrissat B."/>
            <person name="Kuo A."/>
            <person name="Liang C."/>
            <person name="Lipzen A."/>
            <person name="Lutzoni F."/>
            <person name="Magnuson J."/>
            <person name="Mondo S."/>
            <person name="Nolan M."/>
            <person name="Ohm R."/>
            <person name="Pangilinan J."/>
            <person name="Park H.-J."/>
            <person name="Ramirez L."/>
            <person name="Alfaro M."/>
            <person name="Sun H."/>
            <person name="Tritt A."/>
            <person name="Yoshinaga Y."/>
            <person name="Zwiers L.-H."/>
            <person name="Turgeon B."/>
            <person name="Goodwin S."/>
            <person name="Spatafora J."/>
            <person name="Crous P."/>
            <person name="Grigoriev I."/>
        </authorList>
    </citation>
    <scope>NUCLEOTIDE SEQUENCE</scope>
    <source>
        <strain evidence="2">CBS 113818</strain>
    </source>
</reference>
<dbReference type="EMBL" id="MU006236">
    <property type="protein sequence ID" value="KAF2821763.1"/>
    <property type="molecule type" value="Genomic_DNA"/>
</dbReference>
<dbReference type="Proteomes" id="UP000799424">
    <property type="component" value="Unassembled WGS sequence"/>
</dbReference>
<organism evidence="2 3">
    <name type="scientific">Ophiobolus disseminans</name>
    <dbReference type="NCBI Taxonomy" id="1469910"/>
    <lineage>
        <taxon>Eukaryota</taxon>
        <taxon>Fungi</taxon>
        <taxon>Dikarya</taxon>
        <taxon>Ascomycota</taxon>
        <taxon>Pezizomycotina</taxon>
        <taxon>Dothideomycetes</taxon>
        <taxon>Pleosporomycetidae</taxon>
        <taxon>Pleosporales</taxon>
        <taxon>Pleosporineae</taxon>
        <taxon>Phaeosphaeriaceae</taxon>
        <taxon>Ophiobolus</taxon>
    </lineage>
</organism>
<sequence>MEVEAMIVAEVADFLHTGQCDEFWCPRNKLLPKVRKTTSLRLHSQHRFEPAAGHHARASSEAASWSGLCSGLTLEDSLAEAVSARRRLKRDHSHIASFAASRWMDGSVSPVSRHTREASSSTSESSSPSERGFLSKLLCQPLSLKSPKRKHSTLFAHWPTLKRRRQASNLGSQTSLSKSCTRHKPLQSIATQAFRRIPSAFRLRRTQSAPRITVDEVDPITYSDFARRPSSNPSIGSPLDYAFEIPEIRRTSVTPAASQKQMSISTPVGTHEMVDIVEENGYPGESTLGLQSKNTLSSPLLPSSPANTSYSHTTLPTDYFTFKPSRASSQNACSTSAHATPHRYITQREDSGPSLDEYSLLQQIFSGMDAPGSGSSSDSDMWRCRKRRGISFEPGSAGNCRITERFGLRSTDEVM</sequence>
<keyword evidence="3" id="KW-1185">Reference proteome</keyword>
<accession>A0A6A6ZLW3</accession>